<keyword evidence="2" id="KW-1185">Reference proteome</keyword>
<evidence type="ECO:0000313" key="2">
    <source>
        <dbReference type="Proteomes" id="UP001174909"/>
    </source>
</evidence>
<proteinExistence type="predicted"/>
<reference evidence="1" key="1">
    <citation type="submission" date="2023-03" db="EMBL/GenBank/DDBJ databases">
        <authorList>
            <person name="Steffen K."/>
            <person name="Cardenas P."/>
        </authorList>
    </citation>
    <scope>NUCLEOTIDE SEQUENCE</scope>
</reference>
<evidence type="ECO:0000313" key="1">
    <source>
        <dbReference type="EMBL" id="CAI8029461.1"/>
    </source>
</evidence>
<organism evidence="1 2">
    <name type="scientific">Geodia barretti</name>
    <name type="common">Barrett's horny sponge</name>
    <dbReference type="NCBI Taxonomy" id="519541"/>
    <lineage>
        <taxon>Eukaryota</taxon>
        <taxon>Metazoa</taxon>
        <taxon>Porifera</taxon>
        <taxon>Demospongiae</taxon>
        <taxon>Heteroscleromorpha</taxon>
        <taxon>Tetractinellida</taxon>
        <taxon>Astrophorina</taxon>
        <taxon>Geodiidae</taxon>
        <taxon>Geodia</taxon>
    </lineage>
</organism>
<dbReference type="Proteomes" id="UP001174909">
    <property type="component" value="Unassembled WGS sequence"/>
</dbReference>
<accession>A0AA35SIU9</accession>
<feature type="non-terminal residue" evidence="1">
    <location>
        <position position="77"/>
    </location>
</feature>
<sequence>MRLRILQGLAVVFLMVPAATVGLINSIDSIRFIRDYDGPTTGPLAAQKALILATQDSTGWFIAKSIVIVISRRSPPS</sequence>
<dbReference type="EMBL" id="CASHTH010002409">
    <property type="protein sequence ID" value="CAI8029461.1"/>
    <property type="molecule type" value="Genomic_DNA"/>
</dbReference>
<gene>
    <name evidence="1" type="ORF">GBAR_LOCUS16742</name>
</gene>
<protein>
    <submittedName>
        <fullName evidence="1">Uncharacterized protein</fullName>
    </submittedName>
</protein>
<dbReference type="AlphaFoldDB" id="A0AA35SIU9"/>
<comment type="caution">
    <text evidence="1">The sequence shown here is derived from an EMBL/GenBank/DDBJ whole genome shotgun (WGS) entry which is preliminary data.</text>
</comment>
<name>A0AA35SIU9_GEOBA</name>